<name>A0A2H0BU69_9BACT</name>
<organism evidence="2 3">
    <name type="scientific">Candidatus Uhrbacteria bacterium CG22_combo_CG10-13_8_21_14_all_47_17</name>
    <dbReference type="NCBI Taxonomy" id="1975041"/>
    <lineage>
        <taxon>Bacteria</taxon>
        <taxon>Candidatus Uhriibacteriota</taxon>
    </lineage>
</organism>
<dbReference type="EMBL" id="PCSZ01000049">
    <property type="protein sequence ID" value="PIP60600.1"/>
    <property type="molecule type" value="Genomic_DNA"/>
</dbReference>
<dbReference type="CDD" id="cd02511">
    <property type="entry name" value="Beta4Glucosyltransferase"/>
    <property type="match status" value="1"/>
</dbReference>
<gene>
    <name evidence="2" type="ORF">COX00_02330</name>
</gene>
<evidence type="ECO:0000313" key="2">
    <source>
        <dbReference type="EMBL" id="PIP60600.1"/>
    </source>
</evidence>
<evidence type="ECO:0000313" key="3">
    <source>
        <dbReference type="Proteomes" id="UP000231581"/>
    </source>
</evidence>
<proteinExistence type="predicted"/>
<dbReference type="PANTHER" id="PTHR43630">
    <property type="entry name" value="POLY-BETA-1,6-N-ACETYL-D-GLUCOSAMINE SYNTHASE"/>
    <property type="match status" value="1"/>
</dbReference>
<comment type="caution">
    <text evidence="2">The sequence shown here is derived from an EMBL/GenBank/DDBJ whole genome shotgun (WGS) entry which is preliminary data.</text>
</comment>
<reference evidence="2 3" key="1">
    <citation type="submission" date="2017-09" db="EMBL/GenBank/DDBJ databases">
        <title>Depth-based differentiation of microbial function through sediment-hosted aquifers and enrichment of novel symbionts in the deep terrestrial subsurface.</title>
        <authorList>
            <person name="Probst A.J."/>
            <person name="Ladd B."/>
            <person name="Jarett J.K."/>
            <person name="Geller-Mcgrath D.E."/>
            <person name="Sieber C.M."/>
            <person name="Emerson J.B."/>
            <person name="Anantharaman K."/>
            <person name="Thomas B.C."/>
            <person name="Malmstrom R."/>
            <person name="Stieglmeier M."/>
            <person name="Klingl A."/>
            <person name="Woyke T."/>
            <person name="Ryan C.M."/>
            <person name="Banfield J.F."/>
        </authorList>
    </citation>
    <scope>NUCLEOTIDE SEQUENCE [LARGE SCALE GENOMIC DNA]</scope>
    <source>
        <strain evidence="2">CG22_combo_CG10-13_8_21_14_all_47_17</strain>
    </source>
</reference>
<evidence type="ECO:0000259" key="1">
    <source>
        <dbReference type="Pfam" id="PF00535"/>
    </source>
</evidence>
<feature type="domain" description="Glycosyltransferase 2-like" evidence="1">
    <location>
        <begin position="10"/>
        <end position="113"/>
    </location>
</feature>
<dbReference type="InterPro" id="IPR029044">
    <property type="entry name" value="Nucleotide-diphossugar_trans"/>
</dbReference>
<dbReference type="PANTHER" id="PTHR43630:SF2">
    <property type="entry name" value="GLYCOSYLTRANSFERASE"/>
    <property type="match status" value="1"/>
</dbReference>
<sequence length="226" mass="25759">MFQKRIPATVTILTYNSAAHVRRCLESVQAFEEILVLDGGSTDETLDIAREFGARILAQSDVPGPIHDFTAVRIRSFEAASHDWIFWIDSDEYADETLIQAISEAVSLNQKNIAYRASKIPVLSGAIIRHAYFLPDFTLRLVRKSTAEWARGKKVHEHLKTHENVKGENLAGAVYTPWGSLDEQYKKDRYYIHLAFSKPVLKRPAFKVMARSVRKNLMYAGWIFCV</sequence>
<accession>A0A2H0BU69</accession>
<dbReference type="SUPFAM" id="SSF53448">
    <property type="entry name" value="Nucleotide-diphospho-sugar transferases"/>
    <property type="match status" value="1"/>
</dbReference>
<dbReference type="Pfam" id="PF00535">
    <property type="entry name" value="Glycos_transf_2"/>
    <property type="match status" value="1"/>
</dbReference>
<protein>
    <recommendedName>
        <fullName evidence="1">Glycosyltransferase 2-like domain-containing protein</fullName>
    </recommendedName>
</protein>
<dbReference type="Gene3D" id="3.90.550.10">
    <property type="entry name" value="Spore Coat Polysaccharide Biosynthesis Protein SpsA, Chain A"/>
    <property type="match status" value="1"/>
</dbReference>
<dbReference type="InterPro" id="IPR001173">
    <property type="entry name" value="Glyco_trans_2-like"/>
</dbReference>
<dbReference type="Proteomes" id="UP000231581">
    <property type="component" value="Unassembled WGS sequence"/>
</dbReference>
<dbReference type="AlphaFoldDB" id="A0A2H0BU69"/>
<feature type="non-terminal residue" evidence="2">
    <location>
        <position position="226"/>
    </location>
</feature>